<reference evidence="6" key="2">
    <citation type="submission" date="2021-04" db="EMBL/GenBank/DDBJ databases">
        <authorList>
            <person name="Podell S."/>
        </authorList>
    </citation>
    <scope>NUCLEOTIDE SEQUENCE</scope>
    <source>
        <strain evidence="6">Hildebrandi</strain>
    </source>
</reference>
<keyword evidence="3" id="KW-0175">Coiled coil</keyword>
<dbReference type="EMBL" id="JAGRRH010000015">
    <property type="protein sequence ID" value="KAG7357154.1"/>
    <property type="molecule type" value="Genomic_DNA"/>
</dbReference>
<proteinExistence type="predicted"/>
<dbReference type="Pfam" id="PF00648">
    <property type="entry name" value="Peptidase_C2"/>
    <property type="match status" value="1"/>
</dbReference>
<dbReference type="InterPro" id="IPR000169">
    <property type="entry name" value="Pept_cys_AS"/>
</dbReference>
<accession>A0A9K3L787</accession>
<feature type="compositionally biased region" description="Basic residues" evidence="4">
    <location>
        <begin position="230"/>
        <end position="242"/>
    </location>
</feature>
<evidence type="ECO:0000313" key="6">
    <source>
        <dbReference type="EMBL" id="KAG7357154.1"/>
    </source>
</evidence>
<protein>
    <submittedName>
        <fullName evidence="6">Calpain family cysteine protease</fullName>
    </submittedName>
</protein>
<feature type="coiled-coil region" evidence="3">
    <location>
        <begin position="195"/>
        <end position="222"/>
    </location>
</feature>
<evidence type="ECO:0000256" key="2">
    <source>
        <dbReference type="PROSITE-ProRule" id="PRU00239"/>
    </source>
</evidence>
<keyword evidence="2" id="KW-0788">Thiol protease</keyword>
<feature type="active site" evidence="1 2">
    <location>
        <position position="461"/>
    </location>
</feature>
<feature type="domain" description="Calpain catalytic" evidence="5">
    <location>
        <begin position="395"/>
        <end position="753"/>
    </location>
</feature>
<dbReference type="PROSITE" id="PS50203">
    <property type="entry name" value="CALPAIN_CAT"/>
    <property type="match status" value="1"/>
</dbReference>
<feature type="region of interest" description="Disordered" evidence="4">
    <location>
        <begin position="224"/>
        <end position="258"/>
    </location>
</feature>
<reference evidence="6" key="1">
    <citation type="journal article" date="2021" name="Sci. Rep.">
        <title>Diploid genomic architecture of Nitzschia inconspicua, an elite biomass production diatom.</title>
        <authorList>
            <person name="Oliver A."/>
            <person name="Podell S."/>
            <person name="Pinowska A."/>
            <person name="Traller J.C."/>
            <person name="Smith S.R."/>
            <person name="McClure R."/>
            <person name="Beliaev A."/>
            <person name="Bohutskyi P."/>
            <person name="Hill E.A."/>
            <person name="Rabines A."/>
            <person name="Zheng H."/>
            <person name="Allen L.Z."/>
            <person name="Kuo A."/>
            <person name="Grigoriev I.V."/>
            <person name="Allen A.E."/>
            <person name="Hazlebeck D."/>
            <person name="Allen E.E."/>
        </authorList>
    </citation>
    <scope>NUCLEOTIDE SEQUENCE</scope>
    <source>
        <strain evidence="6">Hildebrandi</strain>
    </source>
</reference>
<dbReference type="PANTHER" id="PTHR10183:SF423">
    <property type="entry name" value="LEUCINE-RICH REPEAT PROTEIN (LRRP)"/>
    <property type="match status" value="1"/>
</dbReference>
<dbReference type="InterPro" id="IPR001300">
    <property type="entry name" value="Peptidase_C2_calpain_cat"/>
</dbReference>
<dbReference type="OrthoDB" id="424753at2759"/>
<dbReference type="PROSITE" id="PS00139">
    <property type="entry name" value="THIOL_PROTEASE_CYS"/>
    <property type="match status" value="1"/>
</dbReference>
<keyword evidence="2" id="KW-0378">Hydrolase</keyword>
<dbReference type="SMART" id="SM00230">
    <property type="entry name" value="CysPc"/>
    <property type="match status" value="1"/>
</dbReference>
<name>A0A9K3L787_9STRA</name>
<dbReference type="Proteomes" id="UP000693970">
    <property type="component" value="Unassembled WGS sequence"/>
</dbReference>
<keyword evidence="7" id="KW-1185">Reference proteome</keyword>
<dbReference type="GO" id="GO:0004198">
    <property type="term" value="F:calcium-dependent cysteine-type endopeptidase activity"/>
    <property type="evidence" value="ECO:0007669"/>
    <property type="project" value="InterPro"/>
</dbReference>
<sequence>MQMPQWSSSTTLSASAFFCYCQKEFSFGDAFLTFNVEIMMPNAFKATEQKTKSKQRKKRASPSVQNVEPIDEGTDVNSNDKDEESSSNAVDDDRSPTTQSQNDDDNNDDNNKTKKKKSPKRSKQNKPTQAVARRQGGVNNLYTPAGCGLCFFKFRMHLRIFGLENRRKQRMQQFGIDYTNMVMDSTVPLFKRRCLRDAMNDIDNLNEEIDRCYDAIDHKVEELESGIQSKRNKGKSKPKRQIQRNPENKLPKGASTRNFMSHNYNIGKEDANRPMSVVNLDKLPPEFQGPNVEKWTHCEWNLLEYKTNGGWSKTTEGEVDMVRGKSIGRAVAKFQAHPKLFIAMFYPTEMLEWPVEEQQYTMIYRDGTTGLKPKRISKRGKVTFLMHQYQPLPSFTNDKLLPKTFQDSFTNSMTYRGKKLVTKSNPALLPGRGMGLIDDPTLKIIGMVDPSDIAQGQCGNCWLLSGIASLADFDGAIRRLFRKTKNLDQMPFADGRPNIYTVSLYDLRTWTEVDIVVDERLPVRTDGSGRLFGAKPSKDGELWVCYLEKAIAAHCGGWDQIEGGQCTHAWALLTGNRHQFIIQRSMADPDLFCCTARYDPERQEWAEHDNSPSGGDTGIWEVSWPEVGGGGDDLLDEDELFARMCAWSDSNYLVAASTKGASDESTRNGVVDNHAYSVFEVLDDVAGSGVDLILVRNPWGRGDIENGAFRRYGPGWYEYPEIEAEVEPAHEVDDGVLYLTKDEFFEYFETVYLGASDMTSFLLDGMKMSKHSRHKS</sequence>
<dbReference type="PANTHER" id="PTHR10183">
    <property type="entry name" value="CALPAIN"/>
    <property type="match status" value="1"/>
</dbReference>
<feature type="compositionally biased region" description="Basic residues" evidence="4">
    <location>
        <begin position="113"/>
        <end position="124"/>
    </location>
</feature>
<feature type="region of interest" description="Disordered" evidence="4">
    <location>
        <begin position="47"/>
        <end position="138"/>
    </location>
</feature>
<gene>
    <name evidence="6" type="ORF">IV203_001842</name>
</gene>
<keyword evidence="2 6" id="KW-0645">Protease</keyword>
<organism evidence="6 7">
    <name type="scientific">Nitzschia inconspicua</name>
    <dbReference type="NCBI Taxonomy" id="303405"/>
    <lineage>
        <taxon>Eukaryota</taxon>
        <taxon>Sar</taxon>
        <taxon>Stramenopiles</taxon>
        <taxon>Ochrophyta</taxon>
        <taxon>Bacillariophyta</taxon>
        <taxon>Bacillariophyceae</taxon>
        <taxon>Bacillariophycidae</taxon>
        <taxon>Bacillariales</taxon>
        <taxon>Bacillariaceae</taxon>
        <taxon>Nitzschia</taxon>
    </lineage>
</organism>
<feature type="active site" evidence="2">
    <location>
        <position position="697"/>
    </location>
</feature>
<evidence type="ECO:0000256" key="1">
    <source>
        <dbReference type="PIRSR" id="PIRSR622684-1"/>
    </source>
</evidence>
<dbReference type="InterPro" id="IPR022684">
    <property type="entry name" value="Calpain_cysteine_protease"/>
</dbReference>
<evidence type="ECO:0000313" key="7">
    <source>
        <dbReference type="Proteomes" id="UP000693970"/>
    </source>
</evidence>
<dbReference type="AlphaFoldDB" id="A0A9K3L787"/>
<evidence type="ECO:0000256" key="4">
    <source>
        <dbReference type="SAM" id="MobiDB-lite"/>
    </source>
</evidence>
<evidence type="ECO:0000259" key="5">
    <source>
        <dbReference type="PROSITE" id="PS50203"/>
    </source>
</evidence>
<comment type="caution">
    <text evidence="6">The sequence shown here is derived from an EMBL/GenBank/DDBJ whole genome shotgun (WGS) entry which is preliminary data.</text>
</comment>
<dbReference type="GO" id="GO:0006508">
    <property type="term" value="P:proteolysis"/>
    <property type="evidence" value="ECO:0007669"/>
    <property type="project" value="UniProtKB-KW"/>
</dbReference>
<feature type="active site" evidence="2">
    <location>
        <position position="674"/>
    </location>
</feature>
<evidence type="ECO:0000256" key="3">
    <source>
        <dbReference type="SAM" id="Coils"/>
    </source>
</evidence>